<sequence length="162" mass="18794">MAVSLPFNKTILVVRMEDKMHKVREIKTRLKCCGIAVMKDQLVVTTGNDEHSVLILDMNGSEIRTVRRDNYESEKLLNPYYVKINKTETIIYISYNDGNKLVAYNTSWNVMFTYTDQDMNSPRGIDTDKKGEHLPVWLQFVQCPTDISRWQADQGIDNKEGR</sequence>
<reference evidence="1" key="2">
    <citation type="journal article" date="2021" name="Genome Biol. Evol.">
        <title>Developing a high-quality reference genome for a parasitic bivalve with doubly uniparental inheritance (Bivalvia: Unionida).</title>
        <authorList>
            <person name="Smith C.H."/>
        </authorList>
    </citation>
    <scope>NUCLEOTIDE SEQUENCE</scope>
    <source>
        <strain evidence="1">CHS0354</strain>
        <tissue evidence="1">Mantle</tissue>
    </source>
</reference>
<dbReference type="InterPro" id="IPR011042">
    <property type="entry name" value="6-blade_b-propeller_TolB-like"/>
</dbReference>
<keyword evidence="2" id="KW-1185">Reference proteome</keyword>
<gene>
    <name evidence="1" type="ORF">CHS0354_022100</name>
</gene>
<evidence type="ECO:0000313" key="2">
    <source>
        <dbReference type="Proteomes" id="UP001195483"/>
    </source>
</evidence>
<reference evidence="1" key="1">
    <citation type="journal article" date="2021" name="Genome Biol. Evol.">
        <title>A High-Quality Reference Genome for a Parasitic Bivalve with Doubly Uniparental Inheritance (Bivalvia: Unionida).</title>
        <authorList>
            <person name="Smith C.H."/>
        </authorList>
    </citation>
    <scope>NUCLEOTIDE SEQUENCE</scope>
    <source>
        <strain evidence="1">CHS0354</strain>
    </source>
</reference>
<dbReference type="EMBL" id="JAEAOA010001338">
    <property type="protein sequence ID" value="KAK3579791.1"/>
    <property type="molecule type" value="Genomic_DNA"/>
</dbReference>
<evidence type="ECO:0000313" key="1">
    <source>
        <dbReference type="EMBL" id="KAK3579791.1"/>
    </source>
</evidence>
<reference evidence="1" key="3">
    <citation type="submission" date="2023-05" db="EMBL/GenBank/DDBJ databases">
        <authorList>
            <person name="Smith C.H."/>
        </authorList>
    </citation>
    <scope>NUCLEOTIDE SEQUENCE</scope>
    <source>
        <strain evidence="1">CHS0354</strain>
        <tissue evidence="1">Mantle</tissue>
    </source>
</reference>
<dbReference type="SUPFAM" id="SSF63829">
    <property type="entry name" value="Calcium-dependent phosphotriesterase"/>
    <property type="match status" value="1"/>
</dbReference>
<proteinExistence type="predicted"/>
<comment type="caution">
    <text evidence="1">The sequence shown here is derived from an EMBL/GenBank/DDBJ whole genome shotgun (WGS) entry which is preliminary data.</text>
</comment>
<accession>A0AAE0RUC7</accession>
<protein>
    <submittedName>
        <fullName evidence="1">Uncharacterized protein</fullName>
    </submittedName>
</protein>
<organism evidence="1 2">
    <name type="scientific">Potamilus streckersoni</name>
    <dbReference type="NCBI Taxonomy" id="2493646"/>
    <lineage>
        <taxon>Eukaryota</taxon>
        <taxon>Metazoa</taxon>
        <taxon>Spiralia</taxon>
        <taxon>Lophotrochozoa</taxon>
        <taxon>Mollusca</taxon>
        <taxon>Bivalvia</taxon>
        <taxon>Autobranchia</taxon>
        <taxon>Heteroconchia</taxon>
        <taxon>Palaeoheterodonta</taxon>
        <taxon>Unionida</taxon>
        <taxon>Unionoidea</taxon>
        <taxon>Unionidae</taxon>
        <taxon>Ambleminae</taxon>
        <taxon>Lampsilini</taxon>
        <taxon>Potamilus</taxon>
    </lineage>
</organism>
<dbReference type="Proteomes" id="UP001195483">
    <property type="component" value="Unassembled WGS sequence"/>
</dbReference>
<name>A0AAE0RUC7_9BIVA</name>
<dbReference type="AlphaFoldDB" id="A0AAE0RUC7"/>
<dbReference type="Gene3D" id="2.120.10.30">
    <property type="entry name" value="TolB, C-terminal domain"/>
    <property type="match status" value="1"/>
</dbReference>